<keyword evidence="8" id="KW-0811">Translocation</keyword>
<feature type="chain" id="PRO_5008140284" description="Nucleotide exchange factor SIL1" evidence="10">
    <location>
        <begin position="24"/>
        <end position="442"/>
    </location>
</feature>
<evidence type="ECO:0000256" key="3">
    <source>
        <dbReference type="ARBA" id="ARBA00015352"/>
    </source>
</evidence>
<evidence type="ECO:0000256" key="2">
    <source>
        <dbReference type="ARBA" id="ARBA00010588"/>
    </source>
</evidence>
<dbReference type="Gene3D" id="1.25.10.10">
    <property type="entry name" value="Leucine-rich Repeat Variant"/>
    <property type="match status" value="1"/>
</dbReference>
<evidence type="ECO:0000313" key="11">
    <source>
        <dbReference type="EnsemblMetazoa" id="AMIN000904-PA"/>
    </source>
</evidence>
<dbReference type="InterPro" id="IPR016024">
    <property type="entry name" value="ARM-type_fold"/>
</dbReference>
<comment type="subcellular location">
    <subcellularLocation>
        <location evidence="1">Endoplasmic reticulum lumen</location>
    </subcellularLocation>
</comment>
<keyword evidence="4" id="KW-0813">Transport</keyword>
<dbReference type="VEuPathDB" id="VectorBase:AMIN000904"/>
<keyword evidence="12" id="KW-1185">Reference proteome</keyword>
<accession>A0A182VS63</accession>
<dbReference type="GO" id="GO:0000774">
    <property type="term" value="F:adenyl-nucleotide exchange factor activity"/>
    <property type="evidence" value="ECO:0007669"/>
    <property type="project" value="TreeGrafter"/>
</dbReference>
<keyword evidence="9" id="KW-0325">Glycoprotein</keyword>
<dbReference type="Proteomes" id="UP000075920">
    <property type="component" value="Unassembled WGS sequence"/>
</dbReference>
<comment type="similarity">
    <text evidence="2">Belongs to the SIL1 family.</text>
</comment>
<keyword evidence="5 10" id="KW-0732">Signal</keyword>
<feature type="signal peptide" evidence="10">
    <location>
        <begin position="1"/>
        <end position="23"/>
    </location>
</feature>
<evidence type="ECO:0000256" key="8">
    <source>
        <dbReference type="ARBA" id="ARBA00023010"/>
    </source>
</evidence>
<evidence type="ECO:0000256" key="7">
    <source>
        <dbReference type="ARBA" id="ARBA00022927"/>
    </source>
</evidence>
<reference evidence="11" key="2">
    <citation type="submission" date="2020-05" db="UniProtKB">
        <authorList>
            <consortium name="EnsemblMetazoa"/>
        </authorList>
    </citation>
    <scope>IDENTIFICATION</scope>
    <source>
        <strain evidence="11">MINIMUS1</strain>
    </source>
</reference>
<keyword evidence="7" id="KW-0653">Protein transport</keyword>
<sequence>MIVSVCRLVVLLSLVAFTITTQAATGSNESKFVPTHEWQEIKDGQSIPEGLHVRINLTSGKKEAKLLDNADGGTDSSLSMVPGEEVKHHQVPGTSETVAGMRLEALKEALKDIPANEYEQEPGEETRFKSYEQIKQELKDANVELKSDSEIMTDLFGRFDEALRKTVATERQELDALFEDLEYLAHQIDNALQFIDRGGVEKIIWPSINRTEDGVTRTKALKLLGTVVQNNPKAKVALIERNGGANLLTALGRATTTDELSAGLYAFGSLVRKFPFAQKQLLTPHAYSVLYGVWEKKVELKVKVKVLQLVADLLEDYQSAINAGQSDRTTEDQYRSTKLTEGLERTEFCHHAGEFFHRQKAALIPEDNLIDEVVKALKVCSQQLCHESWSQCPLFRHTLLVLRNNLDHRLDEDAELTAYRQEIKRSIDELLVDLYGQPKDEL</sequence>
<organism evidence="11 12">
    <name type="scientific">Anopheles minimus</name>
    <dbReference type="NCBI Taxonomy" id="112268"/>
    <lineage>
        <taxon>Eukaryota</taxon>
        <taxon>Metazoa</taxon>
        <taxon>Ecdysozoa</taxon>
        <taxon>Arthropoda</taxon>
        <taxon>Hexapoda</taxon>
        <taxon>Insecta</taxon>
        <taxon>Pterygota</taxon>
        <taxon>Neoptera</taxon>
        <taxon>Endopterygota</taxon>
        <taxon>Diptera</taxon>
        <taxon>Nematocera</taxon>
        <taxon>Culicoidea</taxon>
        <taxon>Culicidae</taxon>
        <taxon>Anophelinae</taxon>
        <taxon>Anopheles</taxon>
    </lineage>
</organism>
<evidence type="ECO:0000256" key="9">
    <source>
        <dbReference type="ARBA" id="ARBA00023180"/>
    </source>
</evidence>
<keyword evidence="6" id="KW-0256">Endoplasmic reticulum</keyword>
<proteinExistence type="inferred from homology"/>
<name>A0A182VS63_9DIPT</name>
<evidence type="ECO:0000256" key="1">
    <source>
        <dbReference type="ARBA" id="ARBA00004319"/>
    </source>
</evidence>
<evidence type="ECO:0000256" key="10">
    <source>
        <dbReference type="SAM" id="SignalP"/>
    </source>
</evidence>
<evidence type="ECO:0000256" key="6">
    <source>
        <dbReference type="ARBA" id="ARBA00022824"/>
    </source>
</evidence>
<dbReference type="PANTHER" id="PTHR19316">
    <property type="entry name" value="PROTEIN FOLDING REGULATOR"/>
    <property type="match status" value="1"/>
</dbReference>
<dbReference type="GO" id="GO:0015031">
    <property type="term" value="P:protein transport"/>
    <property type="evidence" value="ECO:0007669"/>
    <property type="project" value="UniProtKB-KW"/>
</dbReference>
<dbReference type="EnsemblMetazoa" id="AMIN000904-RA">
    <property type="protein sequence ID" value="AMIN000904-PA"/>
    <property type="gene ID" value="AMIN000904"/>
</dbReference>
<dbReference type="InterPro" id="IPR011989">
    <property type="entry name" value="ARM-like"/>
</dbReference>
<reference evidence="12" key="1">
    <citation type="submission" date="2013-03" db="EMBL/GenBank/DDBJ databases">
        <title>The Genome Sequence of Anopheles minimus MINIMUS1.</title>
        <authorList>
            <consortium name="The Broad Institute Genomics Platform"/>
            <person name="Neafsey D.E."/>
            <person name="Walton C."/>
            <person name="Walker B."/>
            <person name="Young S.K."/>
            <person name="Zeng Q."/>
            <person name="Gargeya S."/>
            <person name="Fitzgerald M."/>
            <person name="Haas B."/>
            <person name="Abouelleil A."/>
            <person name="Allen A.W."/>
            <person name="Alvarado L."/>
            <person name="Arachchi H.M."/>
            <person name="Berlin A.M."/>
            <person name="Chapman S.B."/>
            <person name="Gainer-Dewar J."/>
            <person name="Goldberg J."/>
            <person name="Griggs A."/>
            <person name="Gujja S."/>
            <person name="Hansen M."/>
            <person name="Howarth C."/>
            <person name="Imamovic A."/>
            <person name="Ireland A."/>
            <person name="Larimer J."/>
            <person name="McCowan C."/>
            <person name="Murphy C."/>
            <person name="Pearson M."/>
            <person name="Poon T.W."/>
            <person name="Priest M."/>
            <person name="Roberts A."/>
            <person name="Saif S."/>
            <person name="Shea T."/>
            <person name="Sisk P."/>
            <person name="Sykes S."/>
            <person name="Wortman J."/>
            <person name="Nusbaum C."/>
            <person name="Birren B."/>
        </authorList>
    </citation>
    <scope>NUCLEOTIDE SEQUENCE [LARGE SCALE GENOMIC DNA]</scope>
    <source>
        <strain evidence="12">MINIMUS1</strain>
    </source>
</reference>
<dbReference type="GO" id="GO:0005788">
    <property type="term" value="C:endoplasmic reticulum lumen"/>
    <property type="evidence" value="ECO:0007669"/>
    <property type="project" value="UniProtKB-SubCell"/>
</dbReference>
<dbReference type="InterPro" id="IPR050693">
    <property type="entry name" value="Hsp70_NEF-Inhibitors"/>
</dbReference>
<evidence type="ECO:0000256" key="4">
    <source>
        <dbReference type="ARBA" id="ARBA00022448"/>
    </source>
</evidence>
<dbReference type="SUPFAM" id="SSF48371">
    <property type="entry name" value="ARM repeat"/>
    <property type="match status" value="1"/>
</dbReference>
<dbReference type="STRING" id="112268.A0A182VS63"/>
<evidence type="ECO:0000256" key="5">
    <source>
        <dbReference type="ARBA" id="ARBA00022729"/>
    </source>
</evidence>
<dbReference type="AlphaFoldDB" id="A0A182VS63"/>
<evidence type="ECO:0000313" key="12">
    <source>
        <dbReference type="Proteomes" id="UP000075920"/>
    </source>
</evidence>
<protein>
    <recommendedName>
        <fullName evidence="3">Nucleotide exchange factor SIL1</fullName>
    </recommendedName>
</protein>
<dbReference type="PANTHER" id="PTHR19316:SF35">
    <property type="entry name" value="NUCLEOTIDE EXCHANGE FACTOR SIL1"/>
    <property type="match status" value="1"/>
</dbReference>